<dbReference type="Pfam" id="PF00391">
    <property type="entry name" value="PEP-utilizers"/>
    <property type="match status" value="1"/>
</dbReference>
<feature type="region of interest" description="Disordered" evidence="1">
    <location>
        <begin position="882"/>
        <end position="931"/>
    </location>
</feature>
<protein>
    <submittedName>
        <fullName evidence="4">Pyruvate-utilizing enzyme, similar to phosphoenolpyruvate synthase</fullName>
    </submittedName>
</protein>
<evidence type="ECO:0000259" key="3">
    <source>
        <dbReference type="Pfam" id="PF01326"/>
    </source>
</evidence>
<dbReference type="SUPFAM" id="SSF56059">
    <property type="entry name" value="Glutathione synthetase ATP-binding domain-like"/>
    <property type="match status" value="1"/>
</dbReference>
<feature type="compositionally biased region" description="Acidic residues" evidence="1">
    <location>
        <begin position="887"/>
        <end position="907"/>
    </location>
</feature>
<dbReference type="Gene3D" id="3.30.470.20">
    <property type="entry name" value="ATP-grasp fold, B domain"/>
    <property type="match status" value="1"/>
</dbReference>
<dbReference type="InterPro" id="IPR002192">
    <property type="entry name" value="PPDK_AMP/ATP-bd"/>
</dbReference>
<keyword evidence="4" id="KW-0670">Pyruvate</keyword>
<feature type="domain" description="PEP-utilising enzyme mobile" evidence="2">
    <location>
        <begin position="806"/>
        <end position="875"/>
    </location>
</feature>
<gene>
    <name evidence="4" type="ORF">MNBD_GAMMA21-382</name>
</gene>
<organism evidence="4">
    <name type="scientific">hydrothermal vent metagenome</name>
    <dbReference type="NCBI Taxonomy" id="652676"/>
    <lineage>
        <taxon>unclassified sequences</taxon>
        <taxon>metagenomes</taxon>
        <taxon>ecological metagenomes</taxon>
    </lineage>
</organism>
<dbReference type="EMBL" id="UOFR01000061">
    <property type="protein sequence ID" value="VAW98576.1"/>
    <property type="molecule type" value="Genomic_DNA"/>
</dbReference>
<dbReference type="InterPro" id="IPR051549">
    <property type="entry name" value="PEP_Utilizing_Enz"/>
</dbReference>
<feature type="compositionally biased region" description="Basic and acidic residues" evidence="1">
    <location>
        <begin position="908"/>
        <end position="931"/>
    </location>
</feature>
<reference evidence="4" key="1">
    <citation type="submission" date="2018-06" db="EMBL/GenBank/DDBJ databases">
        <authorList>
            <person name="Zhirakovskaya E."/>
        </authorList>
    </citation>
    <scope>NUCLEOTIDE SEQUENCE</scope>
</reference>
<dbReference type="InterPro" id="IPR008279">
    <property type="entry name" value="PEP-util_enz_mobile_dom"/>
</dbReference>
<dbReference type="Gene3D" id="3.30.1490.20">
    <property type="entry name" value="ATP-grasp fold, A domain"/>
    <property type="match status" value="1"/>
</dbReference>
<dbReference type="InterPro" id="IPR013815">
    <property type="entry name" value="ATP_grasp_subdomain_1"/>
</dbReference>
<dbReference type="AlphaFoldDB" id="A0A3B1B0H8"/>
<feature type="domain" description="Pyruvate phosphate dikinase AMP/ATP-binding" evidence="3">
    <location>
        <begin position="14"/>
        <end position="306"/>
    </location>
</feature>
<evidence type="ECO:0000313" key="4">
    <source>
        <dbReference type="EMBL" id="VAW98576.1"/>
    </source>
</evidence>
<dbReference type="GO" id="GO:0005524">
    <property type="term" value="F:ATP binding"/>
    <property type="evidence" value="ECO:0007669"/>
    <property type="project" value="InterPro"/>
</dbReference>
<dbReference type="Pfam" id="PF01326">
    <property type="entry name" value="PPDK_N"/>
    <property type="match status" value="1"/>
</dbReference>
<accession>A0A3B1B0H8</accession>
<proteinExistence type="predicted"/>
<dbReference type="Gene3D" id="3.50.30.10">
    <property type="entry name" value="Phosphohistidine domain"/>
    <property type="match status" value="1"/>
</dbReference>
<evidence type="ECO:0000256" key="1">
    <source>
        <dbReference type="SAM" id="MobiDB-lite"/>
    </source>
</evidence>
<dbReference type="PANTHER" id="PTHR43615">
    <property type="entry name" value="PHOSPHOENOLPYRUVATE SYNTHASE-RELATED"/>
    <property type="match status" value="1"/>
</dbReference>
<name>A0A3B1B0H8_9ZZZZ</name>
<evidence type="ECO:0000259" key="2">
    <source>
        <dbReference type="Pfam" id="PF00391"/>
    </source>
</evidence>
<dbReference type="PANTHER" id="PTHR43615:SF1">
    <property type="entry name" value="PPDK_N DOMAIN-CONTAINING PROTEIN"/>
    <property type="match status" value="1"/>
</dbReference>
<dbReference type="InterPro" id="IPR036637">
    <property type="entry name" value="Phosphohistidine_dom_sf"/>
</dbReference>
<sequence>MIYFSEHISDDLNIGGKARALANLELANFKIPAWFVITPEEFYASLADEDKAMWLESGSTTSHEDLQASLTRLSINPNVIALLHNAMSRLCPKDELVAVRSSAVDEDGAEHSFAGQLESVLFVDKAQLAQRIIQVWRSGFSERIFTYRKENKLSLPPPPPAVLVQRMINAEAAGVAFSADPVSGRRATTVVGAVYGLGSALVSGDVDADTYYVDRLQDITQCEIANKRQAHAMDPTAVEGVKLVDLDEDKASQSVLSDEEVKEIARIARRSEKYFNCPQDIEWAKFENRIYLLQSRPITSIQQMADPDANLIIWDNSNIAESYRGVTTPLTFSFASRAYTSVYREFCHLMRVPKKLIAENDALFARMLGLIRGQVYYNLISWYQVLALLPGFQMNRKFMEQMMGVKEAMPEEVINRIVKPTSTWDKFHDGMRLASTLSGLVLNHFLIPSKIKKFYKRLNTALADPEISIQQKRADELIEYYHELERQLLKRWDAPLINDFFAMIFYGVLRKLTEKWCEDTDGTLQNDLLVGEGDIISAEPAQRIRKMGEMIFLYPELIELLCEGSVLDIYRRLPNYQEFYAEYYSYLKKFGDRCLDELKLESPTLHDNPLPVLRSIGHMAKRLQTNPEKHQKDRQQRLIAEDHVRELFAGAFFRKRIFNWVLKNTRKRVSDRENLRFERTRVFGRIRNIFVELGFRLRDLGIINEPRDIFYLEVGEIVNYVEGTSSTHNLAALIELRKKEFKEYEDSISPADRFETRGIIYHGHNFESKHEKLAVEGDEIHGIGCCPGVVRGQVRVVRDPRGVELHPGEILVAERTDPGWIMLFPACSGLLVEHGSLLSHSAIVAREMGIPAVVSLDGVTDWLKDGDWVEMDGRIGSVRKINNEFGDGNESDADEDDFDLDGPDDDDFASKTKSDSAFDPTKRGIYEQELD</sequence>
<dbReference type="SUPFAM" id="SSF52009">
    <property type="entry name" value="Phosphohistidine domain"/>
    <property type="match status" value="1"/>
</dbReference>
<dbReference type="GO" id="GO:0016301">
    <property type="term" value="F:kinase activity"/>
    <property type="evidence" value="ECO:0007669"/>
    <property type="project" value="InterPro"/>
</dbReference>